<dbReference type="PANTHER" id="PTHR32094:SF5">
    <property type="entry name" value="FANCONI ANEMIA GROUP E PROTEIN"/>
    <property type="match status" value="1"/>
</dbReference>
<dbReference type="RefSeq" id="XP_005834260.1">
    <property type="nucleotide sequence ID" value="XM_005834203.1"/>
</dbReference>
<organism evidence="2">
    <name type="scientific">Guillardia theta (strain CCMP2712)</name>
    <name type="common">Cryptophyte</name>
    <dbReference type="NCBI Taxonomy" id="905079"/>
    <lineage>
        <taxon>Eukaryota</taxon>
        <taxon>Cryptophyceae</taxon>
        <taxon>Pyrenomonadales</taxon>
        <taxon>Geminigeraceae</taxon>
        <taxon>Guillardia</taxon>
    </lineage>
</organism>
<dbReference type="eggNOG" id="ENOG502SB0N">
    <property type="taxonomic scope" value="Eukaryota"/>
</dbReference>
<dbReference type="GO" id="GO:0043240">
    <property type="term" value="C:Fanconi anaemia nuclear complex"/>
    <property type="evidence" value="ECO:0007669"/>
    <property type="project" value="InterPro"/>
</dbReference>
<dbReference type="KEGG" id="gtt:GUITHDRAFT_106730"/>
<dbReference type="EMBL" id="JH992990">
    <property type="protein sequence ID" value="EKX47280.1"/>
    <property type="molecule type" value="Genomic_DNA"/>
</dbReference>
<dbReference type="OrthoDB" id="2449818at2759"/>
<dbReference type="GO" id="GO:0036297">
    <property type="term" value="P:interstrand cross-link repair"/>
    <property type="evidence" value="ECO:0007669"/>
    <property type="project" value="InterPro"/>
</dbReference>
<evidence type="ECO:0000313" key="2">
    <source>
        <dbReference type="EMBL" id="EKX47280.1"/>
    </source>
</evidence>
<dbReference type="Gene3D" id="1.25.40.480">
    <property type="match status" value="1"/>
</dbReference>
<dbReference type="GeneID" id="17303935"/>
<dbReference type="PANTHER" id="PTHR32094">
    <property type="entry name" value="FANCONI ANEMIA GROUP E PROTEIN"/>
    <property type="match status" value="1"/>
</dbReference>
<reference evidence="2 4" key="1">
    <citation type="journal article" date="2012" name="Nature">
        <title>Algal genomes reveal evolutionary mosaicism and the fate of nucleomorphs.</title>
        <authorList>
            <consortium name="DOE Joint Genome Institute"/>
            <person name="Curtis B.A."/>
            <person name="Tanifuji G."/>
            <person name="Burki F."/>
            <person name="Gruber A."/>
            <person name="Irimia M."/>
            <person name="Maruyama S."/>
            <person name="Arias M.C."/>
            <person name="Ball S.G."/>
            <person name="Gile G.H."/>
            <person name="Hirakawa Y."/>
            <person name="Hopkins J.F."/>
            <person name="Kuo A."/>
            <person name="Rensing S.A."/>
            <person name="Schmutz J."/>
            <person name="Symeonidi A."/>
            <person name="Elias M."/>
            <person name="Eveleigh R.J."/>
            <person name="Herman E.K."/>
            <person name="Klute M.J."/>
            <person name="Nakayama T."/>
            <person name="Obornik M."/>
            <person name="Reyes-Prieto A."/>
            <person name="Armbrust E.V."/>
            <person name="Aves S.J."/>
            <person name="Beiko R.G."/>
            <person name="Coutinho P."/>
            <person name="Dacks J.B."/>
            <person name="Durnford D.G."/>
            <person name="Fast N.M."/>
            <person name="Green B.R."/>
            <person name="Grisdale C.J."/>
            <person name="Hempel F."/>
            <person name="Henrissat B."/>
            <person name="Hoppner M.P."/>
            <person name="Ishida K."/>
            <person name="Kim E."/>
            <person name="Koreny L."/>
            <person name="Kroth P.G."/>
            <person name="Liu Y."/>
            <person name="Malik S.B."/>
            <person name="Maier U.G."/>
            <person name="McRose D."/>
            <person name="Mock T."/>
            <person name="Neilson J.A."/>
            <person name="Onodera N.T."/>
            <person name="Poole A.M."/>
            <person name="Pritham E.J."/>
            <person name="Richards T.A."/>
            <person name="Rocap G."/>
            <person name="Roy S.W."/>
            <person name="Sarai C."/>
            <person name="Schaack S."/>
            <person name="Shirato S."/>
            <person name="Slamovits C.H."/>
            <person name="Spencer D.F."/>
            <person name="Suzuki S."/>
            <person name="Worden A.Z."/>
            <person name="Zauner S."/>
            <person name="Barry K."/>
            <person name="Bell C."/>
            <person name="Bharti A.K."/>
            <person name="Crow J.A."/>
            <person name="Grimwood J."/>
            <person name="Kramer R."/>
            <person name="Lindquist E."/>
            <person name="Lucas S."/>
            <person name="Salamov A."/>
            <person name="McFadden G.I."/>
            <person name="Lane C.E."/>
            <person name="Keeling P.J."/>
            <person name="Gray M.W."/>
            <person name="Grigoriev I.V."/>
            <person name="Archibald J.M."/>
        </authorList>
    </citation>
    <scope>NUCLEOTIDE SEQUENCE</scope>
    <source>
        <strain evidence="2 4">CCMP2712</strain>
    </source>
</reference>
<evidence type="ECO:0000313" key="4">
    <source>
        <dbReference type="Proteomes" id="UP000011087"/>
    </source>
</evidence>
<dbReference type="EnsemblProtists" id="EKX47280">
    <property type="protein sequence ID" value="EKX47280"/>
    <property type="gene ID" value="GUITHDRAFT_106730"/>
</dbReference>
<evidence type="ECO:0000256" key="1">
    <source>
        <dbReference type="SAM" id="MobiDB-lite"/>
    </source>
</evidence>
<dbReference type="HOGENOM" id="CLU_600579_0_0_1"/>
<name>L1JGT4_GUITC</name>
<sequence length="456" mass="50663">MLVQIMLLEPSMKLAELARHVMEEVEGSGPAFEVCLRIQLAPTNVQRCVFDLISSRWDELSLSLQRLPTSFKHLMGGANTLANERLILDKENVDAIAKAFYDFHVKLMRACVLHPPRPAKLGGTAKTAERSGRETCSGSETDMREKASPNVTPHKRKREAASLEEREEKQQSNRGTSTSDAELLSDKETLSLQHLKTALRALKPHAKSSDLPQALKDVVKMERAEQAWNSLKMEELGDDLFCLVSDHILDDSSGHREASCYMRNVFVPRIKLLAQPASRVLLGTIMNAVTRHSHAARDSFVLPLLEHPDLGTAQIEVLTRVIKEGFTAQTQLALLDALLDVVDMKRGSLTDAAQPHPFQHAHVAIVHSILLLKPPIPQVSLGKLVIMLVELVRRERDCNAPVMLQSLKFSNLVLAIVSKYGSEVTASIDNLDEVADLLCTTLKKPIKSMISRIKSR</sequence>
<feature type="region of interest" description="Disordered" evidence="1">
    <location>
        <begin position="116"/>
        <end position="185"/>
    </location>
</feature>
<accession>L1JGT4</accession>
<reference evidence="3" key="3">
    <citation type="submission" date="2016-03" db="UniProtKB">
        <authorList>
            <consortium name="EnsemblProtists"/>
        </authorList>
    </citation>
    <scope>IDENTIFICATION</scope>
</reference>
<evidence type="ECO:0000313" key="3">
    <source>
        <dbReference type="EnsemblProtists" id="EKX47280"/>
    </source>
</evidence>
<dbReference type="AlphaFoldDB" id="L1JGT4"/>
<dbReference type="PaxDb" id="55529-EKX47280"/>
<keyword evidence="4" id="KW-1185">Reference proteome</keyword>
<dbReference type="InterPro" id="IPR039685">
    <property type="entry name" value="FANCE"/>
</dbReference>
<dbReference type="Proteomes" id="UP000011087">
    <property type="component" value="Unassembled WGS sequence"/>
</dbReference>
<reference evidence="4" key="2">
    <citation type="submission" date="2012-11" db="EMBL/GenBank/DDBJ databases">
        <authorList>
            <person name="Kuo A."/>
            <person name="Curtis B.A."/>
            <person name="Tanifuji G."/>
            <person name="Burki F."/>
            <person name="Gruber A."/>
            <person name="Irimia M."/>
            <person name="Maruyama S."/>
            <person name="Arias M.C."/>
            <person name="Ball S.G."/>
            <person name="Gile G.H."/>
            <person name="Hirakawa Y."/>
            <person name="Hopkins J.F."/>
            <person name="Rensing S.A."/>
            <person name="Schmutz J."/>
            <person name="Symeonidi A."/>
            <person name="Elias M."/>
            <person name="Eveleigh R.J."/>
            <person name="Herman E.K."/>
            <person name="Klute M.J."/>
            <person name="Nakayama T."/>
            <person name="Obornik M."/>
            <person name="Reyes-Prieto A."/>
            <person name="Armbrust E.V."/>
            <person name="Aves S.J."/>
            <person name="Beiko R.G."/>
            <person name="Coutinho P."/>
            <person name="Dacks J.B."/>
            <person name="Durnford D.G."/>
            <person name="Fast N.M."/>
            <person name="Green B.R."/>
            <person name="Grisdale C."/>
            <person name="Hempe F."/>
            <person name="Henrissat B."/>
            <person name="Hoppner M.P."/>
            <person name="Ishida K.-I."/>
            <person name="Kim E."/>
            <person name="Koreny L."/>
            <person name="Kroth P.G."/>
            <person name="Liu Y."/>
            <person name="Malik S.-B."/>
            <person name="Maier U.G."/>
            <person name="McRose D."/>
            <person name="Mock T."/>
            <person name="Neilson J.A."/>
            <person name="Onodera N.T."/>
            <person name="Poole A.M."/>
            <person name="Pritham E.J."/>
            <person name="Richards T.A."/>
            <person name="Rocap G."/>
            <person name="Roy S.W."/>
            <person name="Sarai C."/>
            <person name="Schaack S."/>
            <person name="Shirato S."/>
            <person name="Slamovits C.H."/>
            <person name="Spencer D.F."/>
            <person name="Suzuki S."/>
            <person name="Worden A.Z."/>
            <person name="Zauner S."/>
            <person name="Barry K."/>
            <person name="Bell C."/>
            <person name="Bharti A.K."/>
            <person name="Crow J.A."/>
            <person name="Grimwood J."/>
            <person name="Kramer R."/>
            <person name="Lindquist E."/>
            <person name="Lucas S."/>
            <person name="Salamov A."/>
            <person name="McFadden G.I."/>
            <person name="Lane C.E."/>
            <person name="Keeling P.J."/>
            <person name="Gray M.W."/>
            <person name="Grigoriev I.V."/>
            <person name="Archibald J.M."/>
        </authorList>
    </citation>
    <scope>NUCLEOTIDE SEQUENCE</scope>
    <source>
        <strain evidence="4">CCMP2712</strain>
    </source>
</reference>
<gene>
    <name evidence="2" type="ORF">GUITHDRAFT_106730</name>
</gene>
<feature type="compositionally biased region" description="Basic and acidic residues" evidence="1">
    <location>
        <begin position="159"/>
        <end position="171"/>
    </location>
</feature>
<proteinExistence type="predicted"/>
<protein>
    <submittedName>
        <fullName evidence="2 3">Uncharacterized protein</fullName>
    </submittedName>
</protein>